<evidence type="ECO:0000313" key="3">
    <source>
        <dbReference type="Proteomes" id="UP000586305"/>
    </source>
</evidence>
<dbReference type="AlphaFoldDB" id="A0A849VET9"/>
<name>A0A849VET9_9GAMM</name>
<protein>
    <recommendedName>
        <fullName evidence="4">DUF3102 family protein</fullName>
    </recommendedName>
</protein>
<dbReference type="EMBL" id="JABBPG010000002">
    <property type="protein sequence ID" value="NOU50247.1"/>
    <property type="molecule type" value="Genomic_DNA"/>
</dbReference>
<keyword evidence="1" id="KW-0175">Coiled coil</keyword>
<organism evidence="2 3">
    <name type="scientific">Pseudoalteromonas caenipelagi</name>
    <dbReference type="NCBI Taxonomy" id="2726988"/>
    <lineage>
        <taxon>Bacteria</taxon>
        <taxon>Pseudomonadati</taxon>
        <taxon>Pseudomonadota</taxon>
        <taxon>Gammaproteobacteria</taxon>
        <taxon>Alteromonadales</taxon>
        <taxon>Pseudoalteromonadaceae</taxon>
        <taxon>Pseudoalteromonas</taxon>
    </lineage>
</organism>
<dbReference type="Proteomes" id="UP000586305">
    <property type="component" value="Unassembled WGS sequence"/>
</dbReference>
<evidence type="ECO:0000256" key="1">
    <source>
        <dbReference type="SAM" id="Coils"/>
    </source>
</evidence>
<proteinExistence type="predicted"/>
<evidence type="ECO:0000313" key="2">
    <source>
        <dbReference type="EMBL" id="NOU50247.1"/>
    </source>
</evidence>
<evidence type="ECO:0008006" key="4">
    <source>
        <dbReference type="Google" id="ProtNLM"/>
    </source>
</evidence>
<feature type="coiled-coil region" evidence="1">
    <location>
        <begin position="145"/>
        <end position="179"/>
    </location>
</feature>
<accession>A0A849VET9</accession>
<reference evidence="2 3" key="1">
    <citation type="submission" date="2020-04" db="EMBL/GenBank/DDBJ databases">
        <title>Pseudoalteromonas caenipelagi sp. nov., isolated from a tidal flat.</title>
        <authorList>
            <person name="Park S."/>
            <person name="Yoon J.-H."/>
        </authorList>
    </citation>
    <scope>NUCLEOTIDE SEQUENCE [LARGE SCALE GENOMIC DNA]</scope>
    <source>
        <strain evidence="2 3">JBTF-M23</strain>
    </source>
</reference>
<keyword evidence="3" id="KW-1185">Reference proteome</keyword>
<sequence>MSKELVAMVGDESAEEVMHQIKKYAGTLHVVMPESIDGCMDRVTFLANRQFSDAAEMGLVLINVKAQVGHGQFNELLKERGIHKRTAQRAMAVSKMLMKLPKSKSDTVSLLNMSQKQLTELTKVSIETLKELDDEDYEVLAETASKDIRKQVAELIEKKTELEDTLATTINELENERLRKAPTTRFDLPIFISEIRKDAVVHTELLNEALQQAQAGVRQLCELRSLDLTDRISAAQVVHHTYASIYSQIGTMLSQIHMEFGEHVQGIDNLPQFDDAEWQYVDTERERLLESFKLDLNKGDK</sequence>
<gene>
    <name evidence="2" type="ORF">HG263_06780</name>
</gene>
<comment type="caution">
    <text evidence="2">The sequence shown here is derived from an EMBL/GenBank/DDBJ whole genome shotgun (WGS) entry which is preliminary data.</text>
</comment>
<dbReference type="RefSeq" id="WP_171625314.1">
    <property type="nucleotide sequence ID" value="NZ_JABBPG010000002.1"/>
</dbReference>